<dbReference type="PANTHER" id="PTHR30522">
    <property type="entry name" value="NUCLEOSIDE TRIPHOSPHATE PYROPHOSPHOHYDROLASE"/>
    <property type="match status" value="1"/>
</dbReference>
<keyword evidence="7" id="KW-1185">Reference proteome</keyword>
<dbReference type="FunFam" id="1.10.287.1080:FF:000003">
    <property type="entry name" value="Nucleoside triphosphate pyrophosphohydrolase"/>
    <property type="match status" value="1"/>
</dbReference>
<dbReference type="NCBIfam" id="NF007113">
    <property type="entry name" value="PRK09562.1"/>
    <property type="match status" value="1"/>
</dbReference>
<dbReference type="GO" id="GO:0047693">
    <property type="term" value="F:ATP diphosphatase activity"/>
    <property type="evidence" value="ECO:0007669"/>
    <property type="project" value="UniProtKB-EC"/>
</dbReference>
<evidence type="ECO:0000313" key="7">
    <source>
        <dbReference type="Proteomes" id="UP000585721"/>
    </source>
</evidence>
<proteinExistence type="inferred from homology"/>
<dbReference type="InterPro" id="IPR048011">
    <property type="entry name" value="NTP-PPase_MazG-like_C"/>
</dbReference>
<comment type="caution">
    <text evidence="6">The sequence shown here is derived from an EMBL/GenBank/DDBJ whole genome shotgun (WGS) entry which is preliminary data.</text>
</comment>
<dbReference type="PANTHER" id="PTHR30522:SF0">
    <property type="entry name" value="NUCLEOSIDE TRIPHOSPHATE PYROPHOSPHOHYDROLASE"/>
    <property type="match status" value="1"/>
</dbReference>
<feature type="domain" description="NTP pyrophosphohydrolase MazG-like" evidence="5">
    <location>
        <begin position="30"/>
        <end position="103"/>
    </location>
</feature>
<dbReference type="EC" id="3.6.1.8" evidence="3"/>
<dbReference type="InterPro" id="IPR011551">
    <property type="entry name" value="NTP_PyrPHydrolase_MazG"/>
</dbReference>
<dbReference type="GO" id="GO:0046076">
    <property type="term" value="P:dTTP catabolic process"/>
    <property type="evidence" value="ECO:0007669"/>
    <property type="project" value="TreeGrafter"/>
</dbReference>
<dbReference type="AlphaFoldDB" id="A0A841G890"/>
<dbReference type="GO" id="GO:0046052">
    <property type="term" value="P:UTP catabolic process"/>
    <property type="evidence" value="ECO:0007669"/>
    <property type="project" value="TreeGrafter"/>
</dbReference>
<dbReference type="Gene3D" id="1.10.287.1080">
    <property type="entry name" value="MazG-like"/>
    <property type="match status" value="2"/>
</dbReference>
<dbReference type="Proteomes" id="UP000585721">
    <property type="component" value="Unassembled WGS sequence"/>
</dbReference>
<dbReference type="GO" id="GO:0006203">
    <property type="term" value="P:dGTP catabolic process"/>
    <property type="evidence" value="ECO:0007669"/>
    <property type="project" value="TreeGrafter"/>
</dbReference>
<name>A0A841G890_9GAMM</name>
<comment type="catalytic activity">
    <reaction evidence="1">
        <text>ATP + H2O = AMP + diphosphate + H(+)</text>
        <dbReference type="Rhea" id="RHEA:14245"/>
        <dbReference type="ChEBI" id="CHEBI:15377"/>
        <dbReference type="ChEBI" id="CHEBI:15378"/>
        <dbReference type="ChEBI" id="CHEBI:30616"/>
        <dbReference type="ChEBI" id="CHEBI:33019"/>
        <dbReference type="ChEBI" id="CHEBI:456215"/>
        <dbReference type="EC" id="3.6.1.8"/>
    </reaction>
</comment>
<evidence type="ECO:0000256" key="2">
    <source>
        <dbReference type="ARBA" id="ARBA00061115"/>
    </source>
</evidence>
<organism evidence="6 7">
    <name type="scientific">Tolumonas osonensis</name>
    <dbReference type="NCBI Taxonomy" id="675874"/>
    <lineage>
        <taxon>Bacteria</taxon>
        <taxon>Pseudomonadati</taxon>
        <taxon>Pseudomonadota</taxon>
        <taxon>Gammaproteobacteria</taxon>
        <taxon>Aeromonadales</taxon>
        <taxon>Aeromonadaceae</taxon>
        <taxon>Tolumonas</taxon>
    </lineage>
</organism>
<dbReference type="FunFam" id="1.10.287.1080:FF:000001">
    <property type="entry name" value="Nucleoside triphosphate pyrophosphohydrolase"/>
    <property type="match status" value="1"/>
</dbReference>
<evidence type="ECO:0000256" key="4">
    <source>
        <dbReference type="ARBA" id="ARBA00074799"/>
    </source>
</evidence>
<protein>
    <recommendedName>
        <fullName evidence="4">Nucleoside triphosphate pyrophosphohydrolase</fullName>
        <ecNumber evidence="3">3.6.1.8</ecNumber>
    </recommendedName>
</protein>
<dbReference type="InterPro" id="IPR004518">
    <property type="entry name" value="MazG-like_dom"/>
</dbReference>
<dbReference type="SUPFAM" id="SSF101386">
    <property type="entry name" value="all-alpha NTP pyrophosphatases"/>
    <property type="match status" value="2"/>
</dbReference>
<comment type="similarity">
    <text evidence="2">Belongs to the nucleoside triphosphate pyrophosphohydrolase family.</text>
</comment>
<dbReference type="RefSeq" id="WP_188026098.1">
    <property type="nucleotide sequence ID" value="NZ_JACHGR010000003.1"/>
</dbReference>
<dbReference type="CDD" id="cd11529">
    <property type="entry name" value="NTP-PPase_MazG_Cterm"/>
    <property type="match status" value="1"/>
</dbReference>
<keyword evidence="6" id="KW-0378">Hydrolase</keyword>
<evidence type="ECO:0000256" key="3">
    <source>
        <dbReference type="ARBA" id="ARBA00066372"/>
    </source>
</evidence>
<dbReference type="NCBIfam" id="TIGR00444">
    <property type="entry name" value="mazG"/>
    <property type="match status" value="1"/>
</dbReference>
<sequence length="265" mass="30323">MSHTYSMQDLLALMQQLRDPEKGCPWDKKQTLHSLTAYTIEEAYEVVDSIEQNDLNGLKSELGDLLFQVVFYAQLAQEQGLFNFQDVVNTISEKLVRRHPHVFADKEFVDAAAVSANWEAEKAKERKEKNASATSVLDDIPQSLPALMRANKIQKRCATVGFDWHELPPVIEKIHEELDEVMAELNQPEHDKNALGEELGDLLFANVNLVRHLGFDPEKILRAGNNKFERRFRALEQIVHSQGRSLKSCSLDELEAVWQQVKQMK</sequence>
<dbReference type="InterPro" id="IPR048015">
    <property type="entry name" value="NTP-PPase_MazG-like_N"/>
</dbReference>
<dbReference type="GO" id="GO:0046047">
    <property type="term" value="P:TTP catabolic process"/>
    <property type="evidence" value="ECO:0007669"/>
    <property type="project" value="TreeGrafter"/>
</dbReference>
<dbReference type="GO" id="GO:0046061">
    <property type="term" value="P:dATP catabolic process"/>
    <property type="evidence" value="ECO:0007669"/>
    <property type="project" value="TreeGrafter"/>
</dbReference>
<feature type="domain" description="NTP pyrophosphohydrolase MazG-like" evidence="5">
    <location>
        <begin position="172"/>
        <end position="231"/>
    </location>
</feature>
<evidence type="ECO:0000313" key="6">
    <source>
        <dbReference type="EMBL" id="MBB6055334.1"/>
    </source>
</evidence>
<evidence type="ECO:0000256" key="1">
    <source>
        <dbReference type="ARBA" id="ARBA00052141"/>
    </source>
</evidence>
<dbReference type="GO" id="GO:0046081">
    <property type="term" value="P:dUTP catabolic process"/>
    <property type="evidence" value="ECO:0007669"/>
    <property type="project" value="TreeGrafter"/>
</dbReference>
<dbReference type="EMBL" id="JACHGR010000003">
    <property type="protein sequence ID" value="MBB6055334.1"/>
    <property type="molecule type" value="Genomic_DNA"/>
</dbReference>
<dbReference type="GO" id="GO:0006950">
    <property type="term" value="P:response to stress"/>
    <property type="evidence" value="ECO:0007669"/>
    <property type="project" value="UniProtKB-ARBA"/>
</dbReference>
<dbReference type="CDD" id="cd11528">
    <property type="entry name" value="NTP-PPase_MazG_Nterm"/>
    <property type="match status" value="1"/>
</dbReference>
<evidence type="ECO:0000259" key="5">
    <source>
        <dbReference type="Pfam" id="PF03819"/>
    </source>
</evidence>
<dbReference type="Pfam" id="PF03819">
    <property type="entry name" value="MazG"/>
    <property type="match status" value="2"/>
</dbReference>
<gene>
    <name evidence="6" type="ORF">HNR75_001216</name>
</gene>
<reference evidence="6 7" key="1">
    <citation type="submission" date="2020-08" db="EMBL/GenBank/DDBJ databases">
        <title>Genomic Encyclopedia of Type Strains, Phase IV (KMG-IV): sequencing the most valuable type-strain genomes for metagenomic binning, comparative biology and taxonomic classification.</title>
        <authorList>
            <person name="Goeker M."/>
        </authorList>
    </citation>
    <scope>NUCLEOTIDE SEQUENCE [LARGE SCALE GENOMIC DNA]</scope>
    <source>
        <strain evidence="6 7">DSM 22975</strain>
    </source>
</reference>
<accession>A0A841G890</accession>